<evidence type="ECO:0000313" key="2">
    <source>
        <dbReference type="EMBL" id="KLK94097.1"/>
    </source>
</evidence>
<accession>A0A0H1RN48</accession>
<organism evidence="2 3">
    <name type="scientific">Microvirga vignae</name>
    <dbReference type="NCBI Taxonomy" id="1225564"/>
    <lineage>
        <taxon>Bacteria</taxon>
        <taxon>Pseudomonadati</taxon>
        <taxon>Pseudomonadota</taxon>
        <taxon>Alphaproteobacteria</taxon>
        <taxon>Hyphomicrobiales</taxon>
        <taxon>Methylobacteriaceae</taxon>
        <taxon>Microvirga</taxon>
    </lineage>
</organism>
<evidence type="ECO:0000313" key="3">
    <source>
        <dbReference type="Proteomes" id="UP000035489"/>
    </source>
</evidence>
<gene>
    <name evidence="2" type="ORF">AA309_06525</name>
</gene>
<evidence type="ECO:0000259" key="1">
    <source>
        <dbReference type="Pfam" id="PF07475"/>
    </source>
</evidence>
<reference evidence="2 3" key="1">
    <citation type="submission" date="2015-05" db="EMBL/GenBank/DDBJ databases">
        <title>Draft genome sequence of Microvirga vignae strain BR3299, a novel nitrogen fixing bacteria isolated from Brazil semi-aired region.</title>
        <authorList>
            <person name="Zilli J.E."/>
            <person name="Passos S.R."/>
            <person name="Leite J."/>
            <person name="Baldani J.I."/>
            <person name="Xavier G.R."/>
            <person name="Rumjaneck N.G."/>
            <person name="Simoes-Araujo J.L."/>
        </authorList>
    </citation>
    <scope>NUCLEOTIDE SEQUENCE [LARGE SCALE GENOMIC DNA]</scope>
    <source>
        <strain evidence="2 3">BR3299</strain>
    </source>
</reference>
<proteinExistence type="predicted"/>
<keyword evidence="3" id="KW-1185">Reference proteome</keyword>
<comment type="caution">
    <text evidence="2">The sequence shown here is derived from an EMBL/GenBank/DDBJ whole genome shotgun (WGS) entry which is preliminary data.</text>
</comment>
<sequence>MSQPETIHASCVVIGEAGVLIRGRSGSGKSTLAREMVLHAIQAGRFGCLVGDDRTSLRVEHGRLLASPVEPLAGHLEIHGLGITRQPYEPAAVIRLVIDLSEDPPRFPEAEDGNIVLCGVMVPRIRMRAGASFASIALGRLSGVCDTVLTL</sequence>
<dbReference type="EMBL" id="LCYG01000016">
    <property type="protein sequence ID" value="KLK94097.1"/>
    <property type="molecule type" value="Genomic_DNA"/>
</dbReference>
<dbReference type="GO" id="GO:0004674">
    <property type="term" value="F:protein serine/threonine kinase activity"/>
    <property type="evidence" value="ECO:0007669"/>
    <property type="project" value="UniProtKB-KW"/>
</dbReference>
<dbReference type="GO" id="GO:0000155">
    <property type="term" value="F:phosphorelay sensor kinase activity"/>
    <property type="evidence" value="ECO:0007669"/>
    <property type="project" value="InterPro"/>
</dbReference>
<dbReference type="InterPro" id="IPR011104">
    <property type="entry name" value="Hpr_kin/Pase_C"/>
</dbReference>
<keyword evidence="2" id="KW-0723">Serine/threonine-protein kinase</keyword>
<name>A0A0H1RN48_9HYPH</name>
<dbReference type="GO" id="GO:0005524">
    <property type="term" value="F:ATP binding"/>
    <property type="evidence" value="ECO:0007669"/>
    <property type="project" value="InterPro"/>
</dbReference>
<protein>
    <submittedName>
        <fullName evidence="2">Serine/threonine protein kinase</fullName>
    </submittedName>
</protein>
<dbReference type="PATRIC" id="fig|1225564.3.peg.1781"/>
<dbReference type="Pfam" id="PF07475">
    <property type="entry name" value="Hpr_kinase_C"/>
    <property type="match status" value="1"/>
</dbReference>
<dbReference type="Gene3D" id="3.40.50.300">
    <property type="entry name" value="P-loop containing nucleotide triphosphate hydrolases"/>
    <property type="match status" value="1"/>
</dbReference>
<dbReference type="InterPro" id="IPR027417">
    <property type="entry name" value="P-loop_NTPase"/>
</dbReference>
<dbReference type="Proteomes" id="UP000035489">
    <property type="component" value="Unassembled WGS sequence"/>
</dbReference>
<keyword evidence="2" id="KW-0418">Kinase</keyword>
<dbReference type="GO" id="GO:0006109">
    <property type="term" value="P:regulation of carbohydrate metabolic process"/>
    <property type="evidence" value="ECO:0007669"/>
    <property type="project" value="InterPro"/>
</dbReference>
<dbReference type="CDD" id="cd01918">
    <property type="entry name" value="HprK_C"/>
    <property type="match status" value="1"/>
</dbReference>
<dbReference type="OrthoDB" id="8326226at2"/>
<dbReference type="SUPFAM" id="SSF53795">
    <property type="entry name" value="PEP carboxykinase-like"/>
    <property type="match status" value="1"/>
</dbReference>
<keyword evidence="2" id="KW-0808">Transferase</keyword>
<feature type="domain" description="HPr kinase/phosphorylase C-terminal" evidence="1">
    <location>
        <begin position="2"/>
        <end position="83"/>
    </location>
</feature>
<dbReference type="STRING" id="1225564.AA309_06525"/>
<dbReference type="RefSeq" id="WP_047188138.1">
    <property type="nucleotide sequence ID" value="NZ_LCYG01000016.1"/>
</dbReference>
<dbReference type="AlphaFoldDB" id="A0A0H1RN48"/>